<protein>
    <submittedName>
        <fullName evidence="1">Uncharacterized protein</fullName>
    </submittedName>
</protein>
<feature type="non-terminal residue" evidence="1">
    <location>
        <position position="39"/>
    </location>
</feature>
<comment type="caution">
    <text evidence="1">The sequence shown here is derived from an EMBL/GenBank/DDBJ whole genome shotgun (WGS) entry which is preliminary data.</text>
</comment>
<proteinExistence type="predicted"/>
<evidence type="ECO:0000313" key="1">
    <source>
        <dbReference type="EMBL" id="EJX05013.1"/>
    </source>
</evidence>
<sequence>MSREEIVEQLKIELAQTKEIKDYEYWSQLSDEEKVEVVL</sequence>
<name>J9GR72_9ZZZZ</name>
<accession>J9GR72</accession>
<dbReference type="AlphaFoldDB" id="J9GR72"/>
<gene>
    <name evidence="1" type="ORF">EVA_06878</name>
</gene>
<organism evidence="1">
    <name type="scientific">gut metagenome</name>
    <dbReference type="NCBI Taxonomy" id="749906"/>
    <lineage>
        <taxon>unclassified sequences</taxon>
        <taxon>metagenomes</taxon>
        <taxon>organismal metagenomes</taxon>
    </lineage>
</organism>
<reference evidence="1" key="1">
    <citation type="journal article" date="2012" name="PLoS ONE">
        <title>Gene sets for utilization of primary and secondary nutrition supplies in the distal gut of endangered iberian lynx.</title>
        <authorList>
            <person name="Alcaide M."/>
            <person name="Messina E."/>
            <person name="Richter M."/>
            <person name="Bargiela R."/>
            <person name="Peplies J."/>
            <person name="Huws S.A."/>
            <person name="Newbold C.J."/>
            <person name="Golyshin P.N."/>
            <person name="Simon M.A."/>
            <person name="Lopez G."/>
            <person name="Yakimov M.M."/>
            <person name="Ferrer M."/>
        </authorList>
    </citation>
    <scope>NUCLEOTIDE SEQUENCE</scope>
</reference>
<dbReference type="EMBL" id="AMCI01001609">
    <property type="protein sequence ID" value="EJX05013.1"/>
    <property type="molecule type" value="Genomic_DNA"/>
</dbReference>